<dbReference type="InterPro" id="IPR029071">
    <property type="entry name" value="Ubiquitin-like_domsf"/>
</dbReference>
<evidence type="ECO:0000256" key="1">
    <source>
        <dbReference type="ARBA" id="ARBA00022499"/>
    </source>
</evidence>
<proteinExistence type="inferred from homology"/>
<accession>A0AAN9BY65</accession>
<feature type="compositionally biased region" description="Basic and acidic residues" evidence="5">
    <location>
        <begin position="12"/>
        <end position="21"/>
    </location>
</feature>
<evidence type="ECO:0000313" key="7">
    <source>
        <dbReference type="Proteomes" id="UP001374579"/>
    </source>
</evidence>
<dbReference type="PANTHER" id="PTHR13385:SF0">
    <property type="entry name" value="UBIQUITIN-LIKE PROTEIN ATG12"/>
    <property type="match status" value="1"/>
</dbReference>
<dbReference type="GO" id="GO:0061723">
    <property type="term" value="P:glycophagy"/>
    <property type="evidence" value="ECO:0007669"/>
    <property type="project" value="TreeGrafter"/>
</dbReference>
<organism evidence="6 7">
    <name type="scientific">Littorina saxatilis</name>
    <dbReference type="NCBI Taxonomy" id="31220"/>
    <lineage>
        <taxon>Eukaryota</taxon>
        <taxon>Metazoa</taxon>
        <taxon>Spiralia</taxon>
        <taxon>Lophotrochozoa</taxon>
        <taxon>Mollusca</taxon>
        <taxon>Gastropoda</taxon>
        <taxon>Caenogastropoda</taxon>
        <taxon>Littorinimorpha</taxon>
        <taxon>Littorinoidea</taxon>
        <taxon>Littorinidae</taxon>
        <taxon>Littorina</taxon>
    </lineage>
</organism>
<reference evidence="6 7" key="1">
    <citation type="submission" date="2024-02" db="EMBL/GenBank/DDBJ databases">
        <title>Chromosome-scale genome assembly of the rough periwinkle Littorina saxatilis.</title>
        <authorList>
            <person name="De Jode A."/>
            <person name="Faria R."/>
            <person name="Formenti G."/>
            <person name="Sims Y."/>
            <person name="Smith T.P."/>
            <person name="Tracey A."/>
            <person name="Wood J.M.D."/>
            <person name="Zagrodzka Z.B."/>
            <person name="Johannesson K."/>
            <person name="Butlin R.K."/>
            <person name="Leder E.H."/>
        </authorList>
    </citation>
    <scope>NUCLEOTIDE SEQUENCE [LARGE SCALE GENOMIC DNA]</scope>
    <source>
        <strain evidence="6">Snail1</strain>
        <tissue evidence="6">Muscle</tissue>
    </source>
</reference>
<dbReference type="GO" id="GO:0034727">
    <property type="term" value="P:piecemeal microautophagy of the nucleus"/>
    <property type="evidence" value="ECO:0007669"/>
    <property type="project" value="TreeGrafter"/>
</dbReference>
<dbReference type="GO" id="GO:0034045">
    <property type="term" value="C:phagophore assembly site membrane"/>
    <property type="evidence" value="ECO:0007669"/>
    <property type="project" value="TreeGrafter"/>
</dbReference>
<gene>
    <name evidence="6" type="ORF">V1264_012955</name>
</gene>
<keyword evidence="7" id="KW-1185">Reference proteome</keyword>
<comment type="caution">
    <text evidence="6">The sequence shown here is derived from an EMBL/GenBank/DDBJ whole genome shotgun (WGS) entry which is preliminary data.</text>
</comment>
<sequence length="167" mass="17792">MSGEGTELPSTTEERGERENEAAETAASVPDTDPPSTPPSVAPPSSATPPPTPPAAATPPPAATPHPAVTPASPKATSSTKIDVLLKPAGNAPILKKKKWTVDRHKQIGWISEFIRKFIKTETEDSVFVYVNQSFSPSPDTEIGTLFDCFGSDGKLVIYYCRTQAWG</sequence>
<dbReference type="GO" id="GO:0000422">
    <property type="term" value="P:autophagy of mitochondrion"/>
    <property type="evidence" value="ECO:0007669"/>
    <property type="project" value="TreeGrafter"/>
</dbReference>
<protein>
    <recommendedName>
        <fullName evidence="4">Ubiquitin-like protein ATG12</fullName>
    </recommendedName>
</protein>
<dbReference type="GO" id="GO:0000421">
    <property type="term" value="C:autophagosome membrane"/>
    <property type="evidence" value="ECO:0007669"/>
    <property type="project" value="TreeGrafter"/>
</dbReference>
<dbReference type="InterPro" id="IPR007242">
    <property type="entry name" value="Atg12"/>
</dbReference>
<comment type="similarity">
    <text evidence="4">Belongs to the ATG12 family.</text>
</comment>
<dbReference type="GO" id="GO:0097352">
    <property type="term" value="P:autophagosome maturation"/>
    <property type="evidence" value="ECO:0007669"/>
    <property type="project" value="TreeGrafter"/>
</dbReference>
<dbReference type="Gene3D" id="3.10.20.90">
    <property type="entry name" value="Phosphatidylinositol 3-kinase Catalytic Subunit, Chain A, domain 1"/>
    <property type="match status" value="1"/>
</dbReference>
<dbReference type="SUPFAM" id="SSF54236">
    <property type="entry name" value="Ubiquitin-like"/>
    <property type="match status" value="1"/>
</dbReference>
<feature type="compositionally biased region" description="Low complexity" evidence="5">
    <location>
        <begin position="65"/>
        <end position="74"/>
    </location>
</feature>
<dbReference type="Proteomes" id="UP001374579">
    <property type="component" value="Unassembled WGS sequence"/>
</dbReference>
<dbReference type="EMBL" id="JBAMIC010000002">
    <property type="protein sequence ID" value="KAK7113714.1"/>
    <property type="molecule type" value="Genomic_DNA"/>
</dbReference>
<feature type="region of interest" description="Disordered" evidence="5">
    <location>
        <begin position="1"/>
        <end position="82"/>
    </location>
</feature>
<dbReference type="PANTHER" id="PTHR13385">
    <property type="entry name" value="AUTOPHAGY PROTEIN 12"/>
    <property type="match status" value="1"/>
</dbReference>
<dbReference type="FunFam" id="3.10.20.90:FF:000150">
    <property type="entry name" value="Ubiquitin-like protein ATG12"/>
    <property type="match status" value="1"/>
</dbReference>
<keyword evidence="2 4" id="KW-0833">Ubl conjugation pathway</keyword>
<comment type="subunit">
    <text evidence="4">Forms a conjugate with ATG5.</text>
</comment>
<dbReference type="Pfam" id="PF04110">
    <property type="entry name" value="APG12"/>
    <property type="match status" value="1"/>
</dbReference>
<name>A0AAN9BY65_9CAEN</name>
<evidence type="ECO:0000313" key="6">
    <source>
        <dbReference type="EMBL" id="KAK7113714.1"/>
    </source>
</evidence>
<keyword evidence="1 4" id="KW-1017">Isopeptide bond</keyword>
<dbReference type="GO" id="GO:0019776">
    <property type="term" value="F:Atg8-family ligase activity"/>
    <property type="evidence" value="ECO:0007669"/>
    <property type="project" value="TreeGrafter"/>
</dbReference>
<comment type="function">
    <text evidence="4">Ubiquitin-like protein involved in autophagic vesicle formation.</text>
</comment>
<evidence type="ECO:0000256" key="4">
    <source>
        <dbReference type="RuleBase" id="RU361201"/>
    </source>
</evidence>
<keyword evidence="3 4" id="KW-0072">Autophagy</keyword>
<dbReference type="CDD" id="cd01612">
    <property type="entry name" value="Ubl_ATG12"/>
    <property type="match status" value="1"/>
</dbReference>
<dbReference type="GO" id="GO:0000045">
    <property type="term" value="P:autophagosome assembly"/>
    <property type="evidence" value="ECO:0007669"/>
    <property type="project" value="InterPro"/>
</dbReference>
<evidence type="ECO:0000256" key="3">
    <source>
        <dbReference type="ARBA" id="ARBA00023006"/>
    </source>
</evidence>
<dbReference type="AlphaFoldDB" id="A0AAN9BY65"/>
<evidence type="ECO:0000256" key="5">
    <source>
        <dbReference type="SAM" id="MobiDB-lite"/>
    </source>
</evidence>
<feature type="compositionally biased region" description="Pro residues" evidence="5">
    <location>
        <begin position="32"/>
        <end position="64"/>
    </location>
</feature>
<evidence type="ECO:0000256" key="2">
    <source>
        <dbReference type="ARBA" id="ARBA00022786"/>
    </source>
</evidence>
<dbReference type="GO" id="GO:0034274">
    <property type="term" value="C:Atg12-Atg5-Atg16 complex"/>
    <property type="evidence" value="ECO:0007669"/>
    <property type="project" value="TreeGrafter"/>
</dbReference>